<evidence type="ECO:0000256" key="8">
    <source>
        <dbReference type="ARBA" id="ARBA00022679"/>
    </source>
</evidence>
<dbReference type="NCBIfam" id="NF006228">
    <property type="entry name" value="PRK08360.1"/>
    <property type="match status" value="1"/>
</dbReference>
<evidence type="ECO:0000256" key="1">
    <source>
        <dbReference type="ARBA" id="ARBA00001750"/>
    </source>
</evidence>
<accession>W8THB2</accession>
<dbReference type="NCBIfam" id="NF006368">
    <property type="entry name" value="PRK08593.1"/>
    <property type="match status" value="1"/>
</dbReference>
<comment type="pathway">
    <text evidence="3">Amino-acid degradation; 4-aminobutanoate degradation.</text>
</comment>
<evidence type="ECO:0000256" key="2">
    <source>
        <dbReference type="ARBA" id="ARBA00001933"/>
    </source>
</evidence>
<dbReference type="InterPro" id="IPR015421">
    <property type="entry name" value="PyrdxlP-dep_Trfase_major"/>
</dbReference>
<comment type="cofactor">
    <cofactor evidence="2">
        <name>pyridoxal 5'-phosphate</name>
        <dbReference type="ChEBI" id="CHEBI:597326"/>
    </cofactor>
</comment>
<dbReference type="EC" id="2.6.1.22" evidence="5"/>
<keyword evidence="7 17" id="KW-0032">Aminotransferase</keyword>
<evidence type="ECO:0000256" key="7">
    <source>
        <dbReference type="ARBA" id="ARBA00022576"/>
    </source>
</evidence>
<dbReference type="GO" id="GO:0034386">
    <property type="term" value="F:4-aminobutyrate:2-oxoglutarate transaminase activity"/>
    <property type="evidence" value="ECO:0007669"/>
    <property type="project" value="UniProtKB-EC"/>
</dbReference>
<dbReference type="CDD" id="cd00610">
    <property type="entry name" value="OAT_like"/>
    <property type="match status" value="1"/>
</dbReference>
<dbReference type="PIRSF" id="PIRSF000521">
    <property type="entry name" value="Transaminase_4ab_Lys_Orn"/>
    <property type="match status" value="1"/>
</dbReference>
<dbReference type="RefSeq" id="WP_025436156.1">
    <property type="nucleotide sequence ID" value="NZ_CP007452.1"/>
</dbReference>
<dbReference type="GO" id="GO:0030170">
    <property type="term" value="F:pyridoxal phosphate binding"/>
    <property type="evidence" value="ECO:0007669"/>
    <property type="project" value="InterPro"/>
</dbReference>
<dbReference type="InterPro" id="IPR005814">
    <property type="entry name" value="Aminotrans_3"/>
</dbReference>
<dbReference type="OrthoDB" id="9801052at2"/>
<evidence type="ECO:0000313" key="18">
    <source>
        <dbReference type="Proteomes" id="UP000019591"/>
    </source>
</evidence>
<comment type="similarity">
    <text evidence="4 16">Belongs to the class-III pyridoxal-phosphate-dependent aminotransferase family.</text>
</comment>
<protein>
    <recommendedName>
        <fullName evidence="12">(S)-3-amino-2-methylpropionate transaminase</fullName>
        <ecNumber evidence="6">2.6.1.19</ecNumber>
        <ecNumber evidence="5">2.6.1.22</ecNumber>
    </recommendedName>
    <alternativeName>
        <fullName evidence="13">GABA aminotransferase</fullName>
    </alternativeName>
    <alternativeName>
        <fullName evidence="11">Gamma-amino-N-butyrate transaminase</fullName>
    </alternativeName>
    <alternativeName>
        <fullName evidence="15">Glutamate:succinic semialdehyde transaminase</fullName>
    </alternativeName>
    <alternativeName>
        <fullName evidence="10">L-AIBAT</fullName>
    </alternativeName>
</protein>
<dbReference type="PANTHER" id="PTHR11986">
    <property type="entry name" value="AMINOTRANSFERASE CLASS III"/>
    <property type="match status" value="1"/>
</dbReference>
<dbReference type="AlphaFoldDB" id="W8THB2"/>
<dbReference type="Gene3D" id="3.40.640.10">
    <property type="entry name" value="Type I PLP-dependent aspartate aminotransferase-like (Major domain)"/>
    <property type="match status" value="1"/>
</dbReference>
<evidence type="ECO:0000256" key="6">
    <source>
        <dbReference type="ARBA" id="ARBA00012912"/>
    </source>
</evidence>
<organism evidence="17 18">
    <name type="scientific">Peptoclostridium acidaminophilum DSM 3953</name>
    <dbReference type="NCBI Taxonomy" id="1286171"/>
    <lineage>
        <taxon>Bacteria</taxon>
        <taxon>Bacillati</taxon>
        <taxon>Bacillota</taxon>
        <taxon>Clostridia</taxon>
        <taxon>Peptostreptococcales</taxon>
        <taxon>Peptoclostridiaceae</taxon>
        <taxon>Peptoclostridium</taxon>
    </lineage>
</organism>
<reference evidence="17 18" key="1">
    <citation type="journal article" date="2014" name="Genome Announc.">
        <title>Complete Genome Sequence of Amino Acid-Utilizing Eubacterium acidaminophilum al-2 (DSM 3953).</title>
        <authorList>
            <person name="Poehlein A."/>
            <person name="Andreesen J.R."/>
            <person name="Daniel R."/>
        </authorList>
    </citation>
    <scope>NUCLEOTIDE SEQUENCE [LARGE SCALE GENOMIC DNA]</scope>
    <source>
        <strain evidence="17 18">DSM 3953</strain>
    </source>
</reference>
<evidence type="ECO:0000313" key="17">
    <source>
        <dbReference type="EMBL" id="AHM57203.1"/>
    </source>
</evidence>
<evidence type="ECO:0000256" key="16">
    <source>
        <dbReference type="RuleBase" id="RU003560"/>
    </source>
</evidence>
<dbReference type="EC" id="2.6.1.19" evidence="6"/>
<dbReference type="EMBL" id="CP007452">
    <property type="protein sequence ID" value="AHM57203.1"/>
    <property type="molecule type" value="Genomic_DNA"/>
</dbReference>
<evidence type="ECO:0000256" key="4">
    <source>
        <dbReference type="ARBA" id="ARBA00008954"/>
    </source>
</evidence>
<dbReference type="KEGG" id="eac:EAL2_c19220"/>
<comment type="catalytic activity">
    <reaction evidence="14">
        <text>4-aminobutanoate + 2-oxoglutarate = succinate semialdehyde + L-glutamate</text>
        <dbReference type="Rhea" id="RHEA:23352"/>
        <dbReference type="ChEBI" id="CHEBI:16810"/>
        <dbReference type="ChEBI" id="CHEBI:29985"/>
        <dbReference type="ChEBI" id="CHEBI:57706"/>
        <dbReference type="ChEBI" id="CHEBI:59888"/>
        <dbReference type="EC" id="2.6.1.19"/>
    </reaction>
</comment>
<dbReference type="Gene3D" id="3.90.1150.10">
    <property type="entry name" value="Aspartate Aminotransferase, domain 1"/>
    <property type="match status" value="1"/>
</dbReference>
<evidence type="ECO:0000256" key="13">
    <source>
        <dbReference type="ARBA" id="ARBA00031787"/>
    </source>
</evidence>
<dbReference type="HOGENOM" id="CLU_016922_10_0_9"/>
<gene>
    <name evidence="17" type="primary">gabT</name>
    <name evidence="17" type="ORF">EAL2_c19220</name>
</gene>
<keyword evidence="18" id="KW-1185">Reference proteome</keyword>
<evidence type="ECO:0000256" key="12">
    <source>
        <dbReference type="ARBA" id="ARBA00030857"/>
    </source>
</evidence>
<evidence type="ECO:0000256" key="5">
    <source>
        <dbReference type="ARBA" id="ARBA00012876"/>
    </source>
</evidence>
<dbReference type="Pfam" id="PF00202">
    <property type="entry name" value="Aminotran_3"/>
    <property type="match status" value="1"/>
</dbReference>
<comment type="catalytic activity">
    <reaction evidence="1">
        <text>(S)-3-amino-2-methylpropanoate + 2-oxoglutarate = 2-methyl-3-oxopropanoate + L-glutamate</text>
        <dbReference type="Rhea" id="RHEA:13993"/>
        <dbReference type="ChEBI" id="CHEBI:16810"/>
        <dbReference type="ChEBI" id="CHEBI:29985"/>
        <dbReference type="ChEBI" id="CHEBI:57700"/>
        <dbReference type="ChEBI" id="CHEBI:58655"/>
        <dbReference type="EC" id="2.6.1.22"/>
    </reaction>
</comment>
<dbReference type="InterPro" id="IPR050103">
    <property type="entry name" value="Class-III_PLP-dep_AT"/>
</dbReference>
<evidence type="ECO:0000256" key="14">
    <source>
        <dbReference type="ARBA" id="ARBA00048021"/>
    </source>
</evidence>
<dbReference type="SUPFAM" id="SSF53383">
    <property type="entry name" value="PLP-dependent transferases"/>
    <property type="match status" value="1"/>
</dbReference>
<dbReference type="InterPro" id="IPR015422">
    <property type="entry name" value="PyrdxlP-dep_Trfase_small"/>
</dbReference>
<dbReference type="InterPro" id="IPR015424">
    <property type="entry name" value="PyrdxlP-dep_Trfase"/>
</dbReference>
<dbReference type="PATRIC" id="fig|1286171.3.peg.1871"/>
<dbReference type="eggNOG" id="COG0160">
    <property type="taxonomic scope" value="Bacteria"/>
</dbReference>
<evidence type="ECO:0000256" key="15">
    <source>
        <dbReference type="ARBA" id="ARBA00050054"/>
    </source>
</evidence>
<evidence type="ECO:0000256" key="9">
    <source>
        <dbReference type="ARBA" id="ARBA00022898"/>
    </source>
</evidence>
<dbReference type="FunFam" id="3.40.640.10:FF:000013">
    <property type="entry name" value="4-aminobutyrate aminotransferase"/>
    <property type="match status" value="1"/>
</dbReference>
<proteinExistence type="inferred from homology"/>
<evidence type="ECO:0000256" key="11">
    <source>
        <dbReference type="ARBA" id="ARBA00030204"/>
    </source>
</evidence>
<dbReference type="Proteomes" id="UP000019591">
    <property type="component" value="Chromosome"/>
</dbReference>
<dbReference type="GO" id="GO:0042802">
    <property type="term" value="F:identical protein binding"/>
    <property type="evidence" value="ECO:0007669"/>
    <property type="project" value="TreeGrafter"/>
</dbReference>
<dbReference type="STRING" id="1286171.EAL2_c19220"/>
<evidence type="ECO:0000256" key="3">
    <source>
        <dbReference type="ARBA" id="ARBA00005176"/>
    </source>
</evidence>
<dbReference type="GO" id="GO:0047298">
    <property type="term" value="F:(S)-3-amino-2-methylpropionate transaminase activity"/>
    <property type="evidence" value="ECO:0007669"/>
    <property type="project" value="UniProtKB-EC"/>
</dbReference>
<evidence type="ECO:0000256" key="10">
    <source>
        <dbReference type="ARBA" id="ARBA00029760"/>
    </source>
</evidence>
<keyword evidence="8 17" id="KW-0808">Transferase</keyword>
<dbReference type="PANTHER" id="PTHR11986:SF58">
    <property type="entry name" value="LEUCINE_METHIONINE RACEMASE"/>
    <property type="match status" value="1"/>
</dbReference>
<name>W8THB2_PEPAC</name>
<keyword evidence="9 16" id="KW-0663">Pyridoxal phosphate</keyword>
<sequence>MDIKRDRCRSICGEDSNFIAKASRIHYYPLAVKRAKGSVVEDADGNEYIDFLSSAAALNTGHAHENVVNAMKKQLDDFIHYTTAYMYNVPQVELARRLVQITPGDFEKRVLLGLTGSDANDGAIKLARAYTGRRKMVSFIKAYHGSTFGSLSLSAISLNMRRKIGPGLGDVHHIPYPDCYRCPLGHKKDECSMECIKQLEDAFENFLPAEDVAGVVMEPIAGDAGIIVPPVQYVRRLHELCKENGILFISEEVQQGFGRSGRWFGIEHFGVEPDIIVMGKAIASGMPISALVARKEIMDSLDAPAHLFTMNGNPVCCSAAIATIDTISGEGLVERSRLLGEYMMEKLNEMKEKYEIIGDVRGLGLSIGVELVTDSSGERNREAATKISYRCWEKGLILTFFAGNVLRVQPPLVIEKDEIDRGLAIMEEAIQEYVRGDIPDSVLEESKGW</sequence>